<organism evidence="3 4">
    <name type="scientific">Roseofilum reptotaenium AO1-A</name>
    <dbReference type="NCBI Taxonomy" id="1925591"/>
    <lineage>
        <taxon>Bacteria</taxon>
        <taxon>Bacillati</taxon>
        <taxon>Cyanobacteriota</taxon>
        <taxon>Cyanophyceae</taxon>
        <taxon>Desertifilales</taxon>
        <taxon>Desertifilaceae</taxon>
        <taxon>Roseofilum</taxon>
    </lineage>
</organism>
<dbReference type="InterPro" id="IPR010095">
    <property type="entry name" value="Cas12f1-like_TNB"/>
</dbReference>
<accession>A0A1L9QNN7</accession>
<evidence type="ECO:0000313" key="3">
    <source>
        <dbReference type="EMBL" id="OJJ24269.1"/>
    </source>
</evidence>
<keyword evidence="1" id="KW-0238">DNA-binding</keyword>
<comment type="caution">
    <text evidence="3">The sequence shown here is derived from an EMBL/GenBank/DDBJ whole genome shotgun (WGS) entry which is preliminary data.</text>
</comment>
<evidence type="ECO:0000256" key="1">
    <source>
        <dbReference type="ARBA" id="ARBA00023125"/>
    </source>
</evidence>
<reference evidence="3" key="1">
    <citation type="submission" date="2016-10" db="EMBL/GenBank/DDBJ databases">
        <title>CRISPR-Cas defence system in Roseofilum reptotaenium: evidence of a bacteriophage-cyanobacterium arms race in the coral black band disease.</title>
        <authorList>
            <person name="Buerger P."/>
            <person name="Wood-Charlson E.M."/>
            <person name="Weynberg K.D."/>
            <person name="Willis B."/>
            <person name="Van Oppen M.J."/>
        </authorList>
    </citation>
    <scope>NUCLEOTIDE SEQUENCE [LARGE SCALE GENOMIC DNA]</scope>
    <source>
        <strain evidence="3">AO1-A</strain>
    </source>
</reference>
<evidence type="ECO:0000313" key="4">
    <source>
        <dbReference type="Proteomes" id="UP000183940"/>
    </source>
</evidence>
<sequence length="377" mass="42387">MKQTLTIVCQLNPTPEQAQKLDKTLVAFADACNYVNETVNPQIKNKNRIQAETYKEIRSQFGLSANLAVRVCARVAANRKVGKPVKSFKSTSADYDARIFSYREKDQSASLTTVDGRLVMPMVLGNYQIGKLKGHTPTSATLCKHRDGLFYLHVQVKDETPEPINDSGVKGVDLGRTDLAISSEGERFSGNEIKAKRDRFALRRASIQRKGTKSSKRLLKRLFGREKRYQTWVNHNISKRIVECAYSANQAIALEDLTGIRERTNQQRRSKTERRRSNSWAFYQLRMFIDYKAAAKGVPVVLVNPAYTSQTCHRCLHIHPEKGKSYRSGKTFKCGYCGWKGDADLNGANNIKRLGGVVTRLESASLLSCSLLDRVTG</sequence>
<dbReference type="Pfam" id="PF07282">
    <property type="entry name" value="Cas12f1-like_TNB"/>
    <property type="match status" value="1"/>
</dbReference>
<dbReference type="EMBL" id="MLAW01000034">
    <property type="protein sequence ID" value="OJJ24269.1"/>
    <property type="molecule type" value="Genomic_DNA"/>
</dbReference>
<feature type="domain" description="Cas12f1-like TNB" evidence="2">
    <location>
        <begin position="282"/>
        <end position="351"/>
    </location>
</feature>
<name>A0A1L9QNN7_9CYAN</name>
<keyword evidence="4" id="KW-1185">Reference proteome</keyword>
<dbReference type="GO" id="GO:0003677">
    <property type="term" value="F:DNA binding"/>
    <property type="evidence" value="ECO:0007669"/>
    <property type="project" value="UniProtKB-KW"/>
</dbReference>
<dbReference type="NCBIfam" id="TIGR01766">
    <property type="entry name" value="IS200/IS605 family accessory protein TnpB-like domain"/>
    <property type="match status" value="1"/>
</dbReference>
<proteinExistence type="predicted"/>
<dbReference type="NCBIfam" id="NF040570">
    <property type="entry name" value="guided_TnpB"/>
    <property type="match status" value="1"/>
</dbReference>
<gene>
    <name evidence="3" type="ORF">BI308_17480</name>
</gene>
<dbReference type="Proteomes" id="UP000183940">
    <property type="component" value="Unassembled WGS sequence"/>
</dbReference>
<protein>
    <submittedName>
        <fullName evidence="3">Transposase</fullName>
    </submittedName>
</protein>
<dbReference type="AlphaFoldDB" id="A0A1L9QNN7"/>
<dbReference type="STRING" id="1925591.BI308_17480"/>
<evidence type="ECO:0000259" key="2">
    <source>
        <dbReference type="Pfam" id="PF07282"/>
    </source>
</evidence>